<dbReference type="KEGG" id="qsa:O6P43_025944"/>
<proteinExistence type="inferred from homology"/>
<evidence type="ECO:0000313" key="11">
    <source>
        <dbReference type="EMBL" id="KAJ7954355.1"/>
    </source>
</evidence>
<gene>
    <name evidence="11" type="ORF">O6P43_025944</name>
</gene>
<dbReference type="EC" id="2.7.7.48" evidence="8"/>
<keyword evidence="12" id="KW-1185">Reference proteome</keyword>
<dbReference type="GO" id="GO:0003968">
    <property type="term" value="F:RNA-directed RNA polymerase activity"/>
    <property type="evidence" value="ECO:0007669"/>
    <property type="project" value="UniProtKB-KW"/>
</dbReference>
<dbReference type="Pfam" id="PF26253">
    <property type="entry name" value="RdRP_head"/>
    <property type="match status" value="1"/>
</dbReference>
<evidence type="ECO:0000313" key="12">
    <source>
        <dbReference type="Proteomes" id="UP001163823"/>
    </source>
</evidence>
<evidence type="ECO:0000256" key="2">
    <source>
        <dbReference type="ARBA" id="ARBA00022484"/>
    </source>
</evidence>
<keyword evidence="5 8" id="KW-0694">RNA-binding</keyword>
<comment type="similarity">
    <text evidence="1 8">Belongs to the RdRP family.</text>
</comment>
<dbReference type="PANTHER" id="PTHR23079:SF1">
    <property type="entry name" value="RNA-DEPENDENT RNA POLYMERASE 1"/>
    <property type="match status" value="1"/>
</dbReference>
<evidence type="ECO:0000256" key="5">
    <source>
        <dbReference type="ARBA" id="ARBA00022884"/>
    </source>
</evidence>
<comment type="function">
    <text evidence="8">Probably involved in the RNA silencing pathway and required for the generation of small interfering RNAs (siRNAs).</text>
</comment>
<feature type="domain" description="RDRP core" evidence="9">
    <location>
        <begin position="2"/>
        <end position="61"/>
    </location>
</feature>
<evidence type="ECO:0000256" key="1">
    <source>
        <dbReference type="ARBA" id="ARBA00005762"/>
    </source>
</evidence>
<feature type="domain" description="RDRP C-terminal head" evidence="10">
    <location>
        <begin position="82"/>
        <end position="129"/>
    </location>
</feature>
<dbReference type="Proteomes" id="UP001163823">
    <property type="component" value="Chromosome 10"/>
</dbReference>
<dbReference type="InterPro" id="IPR007855">
    <property type="entry name" value="RDRP"/>
</dbReference>
<dbReference type="EMBL" id="JARAOO010000010">
    <property type="protein sequence ID" value="KAJ7954355.1"/>
    <property type="molecule type" value="Genomic_DNA"/>
</dbReference>
<organism evidence="11 12">
    <name type="scientific">Quillaja saponaria</name>
    <name type="common">Soap bark tree</name>
    <dbReference type="NCBI Taxonomy" id="32244"/>
    <lineage>
        <taxon>Eukaryota</taxon>
        <taxon>Viridiplantae</taxon>
        <taxon>Streptophyta</taxon>
        <taxon>Embryophyta</taxon>
        <taxon>Tracheophyta</taxon>
        <taxon>Spermatophyta</taxon>
        <taxon>Magnoliopsida</taxon>
        <taxon>eudicotyledons</taxon>
        <taxon>Gunneridae</taxon>
        <taxon>Pentapetalae</taxon>
        <taxon>rosids</taxon>
        <taxon>fabids</taxon>
        <taxon>Fabales</taxon>
        <taxon>Quillajaceae</taxon>
        <taxon>Quillaja</taxon>
    </lineage>
</organism>
<protein>
    <recommendedName>
        <fullName evidence="8">RNA-dependent RNA polymerase</fullName>
        <ecNumber evidence="8">2.7.7.48</ecNumber>
    </recommendedName>
</protein>
<name>A0AAD7LBN7_QUISA</name>
<evidence type="ECO:0000256" key="8">
    <source>
        <dbReference type="RuleBase" id="RU363098"/>
    </source>
</evidence>
<keyword evidence="3 8" id="KW-0808">Transferase</keyword>
<keyword evidence="6 8" id="KW-0943">RNA-mediated gene silencing</keyword>
<dbReference type="AlphaFoldDB" id="A0AAD7LBN7"/>
<dbReference type="GO" id="GO:0031380">
    <property type="term" value="C:nuclear RNA-directed RNA polymerase complex"/>
    <property type="evidence" value="ECO:0007669"/>
    <property type="project" value="TreeGrafter"/>
</dbReference>
<evidence type="ECO:0000256" key="3">
    <source>
        <dbReference type="ARBA" id="ARBA00022679"/>
    </source>
</evidence>
<dbReference type="GO" id="GO:0003723">
    <property type="term" value="F:RNA binding"/>
    <property type="evidence" value="ECO:0007669"/>
    <property type="project" value="UniProtKB-KW"/>
</dbReference>
<evidence type="ECO:0000259" key="9">
    <source>
        <dbReference type="Pfam" id="PF05183"/>
    </source>
</evidence>
<reference evidence="11" key="1">
    <citation type="journal article" date="2023" name="Science">
        <title>Elucidation of the pathway for biosynthesis of saponin adjuvants from the soapbark tree.</title>
        <authorList>
            <person name="Reed J."/>
            <person name="Orme A."/>
            <person name="El-Demerdash A."/>
            <person name="Owen C."/>
            <person name="Martin L.B.B."/>
            <person name="Misra R.C."/>
            <person name="Kikuchi S."/>
            <person name="Rejzek M."/>
            <person name="Martin A.C."/>
            <person name="Harkess A."/>
            <person name="Leebens-Mack J."/>
            <person name="Louveau T."/>
            <person name="Stephenson M.J."/>
            <person name="Osbourn A."/>
        </authorList>
    </citation>
    <scope>NUCLEOTIDE SEQUENCE</scope>
    <source>
        <strain evidence="11">S10</strain>
    </source>
</reference>
<keyword evidence="4 8" id="KW-0548">Nucleotidyltransferase</keyword>
<accession>A0AAD7LBN7</accession>
<dbReference type="PANTHER" id="PTHR23079">
    <property type="entry name" value="RNA-DEPENDENT RNA POLYMERASE"/>
    <property type="match status" value="1"/>
</dbReference>
<evidence type="ECO:0000256" key="7">
    <source>
        <dbReference type="ARBA" id="ARBA00048744"/>
    </source>
</evidence>
<keyword evidence="2 8" id="KW-0696">RNA-directed RNA polymerase</keyword>
<evidence type="ECO:0000259" key="10">
    <source>
        <dbReference type="Pfam" id="PF26253"/>
    </source>
</evidence>
<dbReference type="Pfam" id="PF05183">
    <property type="entry name" value="RdRP"/>
    <property type="match status" value="1"/>
</dbReference>
<comment type="caution">
    <text evidence="11">The sequence shown here is derived from an EMBL/GenBank/DDBJ whole genome shotgun (WGS) entry which is preliminary data.</text>
</comment>
<dbReference type="GO" id="GO:0030422">
    <property type="term" value="P:siRNA processing"/>
    <property type="evidence" value="ECO:0007669"/>
    <property type="project" value="TreeGrafter"/>
</dbReference>
<sequence length="134" mass="15538">MSSQCIELVKLFSVAVDFLKTGIPAVTPPHFYVKKYPDFMGKPDKPTYESPRDIGKLFREVKDIAPHTNSTSPFTREVAEQSYDRDMKVDGFEDYIDAAFYYKTKYDYKLGNLMEYYGIKTESEILSGEHYKDV</sequence>
<evidence type="ECO:0000256" key="6">
    <source>
        <dbReference type="ARBA" id="ARBA00023158"/>
    </source>
</evidence>
<evidence type="ECO:0000256" key="4">
    <source>
        <dbReference type="ARBA" id="ARBA00022695"/>
    </source>
</evidence>
<comment type="catalytic activity">
    <reaction evidence="7 8">
        <text>RNA(n) + a ribonucleoside 5'-triphosphate = RNA(n+1) + diphosphate</text>
        <dbReference type="Rhea" id="RHEA:21248"/>
        <dbReference type="Rhea" id="RHEA-COMP:14527"/>
        <dbReference type="Rhea" id="RHEA-COMP:17342"/>
        <dbReference type="ChEBI" id="CHEBI:33019"/>
        <dbReference type="ChEBI" id="CHEBI:61557"/>
        <dbReference type="ChEBI" id="CHEBI:140395"/>
        <dbReference type="EC" id="2.7.7.48"/>
    </reaction>
</comment>
<dbReference type="InterPro" id="IPR058752">
    <property type="entry name" value="RDRP_C_head"/>
</dbReference>
<dbReference type="InterPro" id="IPR057596">
    <property type="entry name" value="RDRP_core"/>
</dbReference>